<dbReference type="InterPro" id="IPR011009">
    <property type="entry name" value="Kinase-like_dom_sf"/>
</dbReference>
<feature type="domain" description="Protein kinase" evidence="1">
    <location>
        <begin position="195"/>
        <end position="398"/>
    </location>
</feature>
<dbReference type="SUPFAM" id="SSF56112">
    <property type="entry name" value="Protein kinase-like (PK-like)"/>
    <property type="match status" value="1"/>
</dbReference>
<gene>
    <name evidence="2" type="ORF">GMARGA_LOCUS27728</name>
</gene>
<dbReference type="InterPro" id="IPR000719">
    <property type="entry name" value="Prot_kinase_dom"/>
</dbReference>
<name>A0ABN7W7W7_GIGMA</name>
<dbReference type="PANTHER" id="PTHR45756">
    <property type="entry name" value="PALMITOYLTRANSFERASE"/>
    <property type="match status" value="1"/>
</dbReference>
<evidence type="ECO:0000313" key="2">
    <source>
        <dbReference type="EMBL" id="CAG8821026.1"/>
    </source>
</evidence>
<dbReference type="CDD" id="cd00180">
    <property type="entry name" value="PKc"/>
    <property type="match status" value="1"/>
</dbReference>
<evidence type="ECO:0000313" key="3">
    <source>
        <dbReference type="Proteomes" id="UP000789901"/>
    </source>
</evidence>
<dbReference type="InterPro" id="IPR053215">
    <property type="entry name" value="TKL_Ser/Thr_kinase"/>
</dbReference>
<comment type="caution">
    <text evidence="2">The sequence shown here is derived from an EMBL/GenBank/DDBJ whole genome shotgun (WGS) entry which is preliminary data.</text>
</comment>
<dbReference type="InterPro" id="IPR001245">
    <property type="entry name" value="Ser-Thr/Tyr_kinase_cat_dom"/>
</dbReference>
<dbReference type="PROSITE" id="PS50011">
    <property type="entry name" value="PROTEIN_KINASE_DOM"/>
    <property type="match status" value="1"/>
</dbReference>
<feature type="non-terminal residue" evidence="2">
    <location>
        <position position="1"/>
    </location>
</feature>
<reference evidence="2 3" key="1">
    <citation type="submission" date="2021-06" db="EMBL/GenBank/DDBJ databases">
        <authorList>
            <person name="Kallberg Y."/>
            <person name="Tangrot J."/>
            <person name="Rosling A."/>
        </authorList>
    </citation>
    <scope>NUCLEOTIDE SEQUENCE [LARGE SCALE GENOMIC DNA]</scope>
    <source>
        <strain evidence="2 3">120-4 pot B 10/14</strain>
    </source>
</reference>
<dbReference type="Gene3D" id="1.10.510.10">
    <property type="entry name" value="Transferase(Phosphotransferase) domain 1"/>
    <property type="match status" value="1"/>
</dbReference>
<evidence type="ECO:0000259" key="1">
    <source>
        <dbReference type="PROSITE" id="PS50011"/>
    </source>
</evidence>
<sequence>LQYKIAEDNFVQLLFRLGEEFKRSEEYVRLKSITKEFQRCLDNGKLHFDEFGIYRIIKTVIWFHDEKGLLYSCPKDKKAYEPTQTTILVTYMPLNRQGRSHTHHYGRDKNHSFAFHYSNEKQIVTMLSLNYQIYKHLNLFSTWFIWCQKCETKWFESEFNKWTSRDSEIDKYLQATQKDAPNELMYLEWILYKRLEKIEKVKNGGFETVYSAIWKDGPRKKSVNYLGSVLDKFLPKLNAYYNCSAIINHVPYCFGITKTPEKEYMIVMEYANEGDLRTFLSKSGEYPSWSLCKLILEHIALGLKTVHDAKKLHCDLHPRNILVFKDHDEKLYIAVGDLGLCHDINAPNENNQKNNLYEVISYIAPELLRNSKHTFSTDIYSFGMVAYKITSFTEPFYD</sequence>
<protein>
    <submittedName>
        <fullName evidence="2">28694_t:CDS:1</fullName>
    </submittedName>
</protein>
<proteinExistence type="predicted"/>
<keyword evidence="3" id="KW-1185">Reference proteome</keyword>
<organism evidence="2 3">
    <name type="scientific">Gigaspora margarita</name>
    <dbReference type="NCBI Taxonomy" id="4874"/>
    <lineage>
        <taxon>Eukaryota</taxon>
        <taxon>Fungi</taxon>
        <taxon>Fungi incertae sedis</taxon>
        <taxon>Mucoromycota</taxon>
        <taxon>Glomeromycotina</taxon>
        <taxon>Glomeromycetes</taxon>
        <taxon>Diversisporales</taxon>
        <taxon>Gigasporaceae</taxon>
        <taxon>Gigaspora</taxon>
    </lineage>
</organism>
<accession>A0ABN7W7W7</accession>
<dbReference type="PANTHER" id="PTHR45756:SF1">
    <property type="entry name" value="PROTEIN KINASE DOMAIN CONTAINING PROTEIN"/>
    <property type="match status" value="1"/>
</dbReference>
<dbReference type="Pfam" id="PF07714">
    <property type="entry name" value="PK_Tyr_Ser-Thr"/>
    <property type="match status" value="1"/>
</dbReference>
<dbReference type="Proteomes" id="UP000789901">
    <property type="component" value="Unassembled WGS sequence"/>
</dbReference>
<dbReference type="EMBL" id="CAJVQB010034332">
    <property type="protein sequence ID" value="CAG8821026.1"/>
    <property type="molecule type" value="Genomic_DNA"/>
</dbReference>